<feature type="compositionally biased region" description="Acidic residues" evidence="10">
    <location>
        <begin position="40"/>
        <end position="61"/>
    </location>
</feature>
<dbReference type="SMART" id="SM00220">
    <property type="entry name" value="S_TKc"/>
    <property type="match status" value="1"/>
</dbReference>
<dbReference type="PANTHER" id="PTHR47634:SF9">
    <property type="entry name" value="PROTEIN KINASE DOMAIN-CONTAINING PROTEIN-RELATED"/>
    <property type="match status" value="1"/>
</dbReference>
<gene>
    <name evidence="12" type="ORF">HNY73_012373</name>
</gene>
<feature type="compositionally biased region" description="Basic and acidic residues" evidence="10">
    <location>
        <begin position="19"/>
        <end position="28"/>
    </location>
</feature>
<feature type="compositionally biased region" description="Acidic residues" evidence="10">
    <location>
        <begin position="311"/>
        <end position="321"/>
    </location>
</feature>
<feature type="region of interest" description="Disordered" evidence="10">
    <location>
        <begin position="403"/>
        <end position="426"/>
    </location>
</feature>
<evidence type="ECO:0000256" key="6">
    <source>
        <dbReference type="ARBA" id="ARBA00022840"/>
    </source>
</evidence>
<dbReference type="InterPro" id="IPR011009">
    <property type="entry name" value="Kinase-like_dom_sf"/>
</dbReference>
<dbReference type="Gene3D" id="1.10.510.10">
    <property type="entry name" value="Transferase(Phosphotransferase) domain 1"/>
    <property type="match status" value="2"/>
</dbReference>
<dbReference type="FunFam" id="1.10.510.10:FF:000275">
    <property type="entry name" value="SRSF protein kinase 2 isoform X3"/>
    <property type="match status" value="1"/>
</dbReference>
<evidence type="ECO:0000256" key="7">
    <source>
        <dbReference type="ARBA" id="ARBA00047899"/>
    </source>
</evidence>
<keyword evidence="6 9" id="KW-0067">ATP-binding</keyword>
<dbReference type="FunFam" id="3.30.200.20:FF:000163">
    <property type="entry name" value="SRSF protein kinase 2 isoform X1"/>
    <property type="match status" value="1"/>
</dbReference>
<dbReference type="GO" id="GO:0004674">
    <property type="term" value="F:protein serine/threonine kinase activity"/>
    <property type="evidence" value="ECO:0007669"/>
    <property type="project" value="UniProtKB-KW"/>
</dbReference>
<feature type="binding site" evidence="9">
    <location>
        <position position="110"/>
    </location>
    <ligand>
        <name>ATP</name>
        <dbReference type="ChEBI" id="CHEBI:30616"/>
    </ligand>
</feature>
<dbReference type="SUPFAM" id="SSF56112">
    <property type="entry name" value="Protein kinase-like (PK-like)"/>
    <property type="match status" value="1"/>
</dbReference>
<protein>
    <recommendedName>
        <fullName evidence="1">non-specific serine/threonine protein kinase</fullName>
        <ecNumber evidence="1">2.7.11.1</ecNumber>
    </recommendedName>
</protein>
<feature type="compositionally biased region" description="Basic residues" evidence="10">
    <location>
        <begin position="1"/>
        <end position="18"/>
    </location>
</feature>
<dbReference type="GO" id="GO:0005524">
    <property type="term" value="F:ATP binding"/>
    <property type="evidence" value="ECO:0007669"/>
    <property type="project" value="UniProtKB-UniRule"/>
</dbReference>
<evidence type="ECO:0000256" key="8">
    <source>
        <dbReference type="ARBA" id="ARBA00048679"/>
    </source>
</evidence>
<comment type="caution">
    <text evidence="12">The sequence shown here is derived from an EMBL/GenBank/DDBJ whole genome shotgun (WGS) entry which is preliminary data.</text>
</comment>
<reference evidence="12" key="1">
    <citation type="journal article" date="2020" name="bioRxiv">
        <title>Chromosome-level reference genome of the European wasp spider Argiope bruennichi: a resource for studies on range expansion and evolutionary adaptation.</title>
        <authorList>
            <person name="Sheffer M.M."/>
            <person name="Hoppe A."/>
            <person name="Krehenwinkel H."/>
            <person name="Uhl G."/>
            <person name="Kuss A.W."/>
            <person name="Jensen L."/>
            <person name="Jensen C."/>
            <person name="Gillespie R.G."/>
            <person name="Hoff K.J."/>
            <person name="Prost S."/>
        </authorList>
    </citation>
    <scope>NUCLEOTIDE SEQUENCE</scope>
</reference>
<dbReference type="AlphaFoldDB" id="A0A8T0EZH0"/>
<dbReference type="InterPro" id="IPR051334">
    <property type="entry name" value="SRPK"/>
</dbReference>
<dbReference type="InterPro" id="IPR017441">
    <property type="entry name" value="Protein_kinase_ATP_BS"/>
</dbReference>
<evidence type="ECO:0000256" key="9">
    <source>
        <dbReference type="PROSITE-ProRule" id="PRU10141"/>
    </source>
</evidence>
<dbReference type="Gene3D" id="3.30.200.20">
    <property type="entry name" value="Phosphorylase Kinase, domain 1"/>
    <property type="match status" value="1"/>
</dbReference>
<dbReference type="InterPro" id="IPR008271">
    <property type="entry name" value="Ser/Thr_kinase_AS"/>
</dbReference>
<dbReference type="PROSITE" id="PS00108">
    <property type="entry name" value="PROTEIN_KINASE_ST"/>
    <property type="match status" value="1"/>
</dbReference>
<feature type="region of interest" description="Disordered" evidence="10">
    <location>
        <begin position="346"/>
        <end position="372"/>
    </location>
</feature>
<keyword evidence="5 12" id="KW-0418">Kinase</keyword>
<feature type="region of interest" description="Disordered" evidence="10">
    <location>
        <begin position="250"/>
        <end position="276"/>
    </location>
</feature>
<accession>A0A8T0EZH0</accession>
<dbReference type="Proteomes" id="UP000807504">
    <property type="component" value="Unassembled WGS sequence"/>
</dbReference>
<name>A0A8T0EZH0_ARGBR</name>
<evidence type="ECO:0000313" key="12">
    <source>
        <dbReference type="EMBL" id="KAF8782038.1"/>
    </source>
</evidence>
<proteinExistence type="predicted"/>
<evidence type="ECO:0000313" key="13">
    <source>
        <dbReference type="Proteomes" id="UP000807504"/>
    </source>
</evidence>
<evidence type="ECO:0000256" key="2">
    <source>
        <dbReference type="ARBA" id="ARBA00022527"/>
    </source>
</evidence>
<keyword evidence="4 9" id="KW-0547">Nucleotide-binding</keyword>
<dbReference type="PROSITE" id="PS50011">
    <property type="entry name" value="PROTEIN_KINASE_DOM"/>
    <property type="match status" value="1"/>
</dbReference>
<dbReference type="InterPro" id="IPR000719">
    <property type="entry name" value="Prot_kinase_dom"/>
</dbReference>
<evidence type="ECO:0000256" key="1">
    <source>
        <dbReference type="ARBA" id="ARBA00012513"/>
    </source>
</evidence>
<dbReference type="EC" id="2.7.11.1" evidence="1"/>
<keyword evidence="3" id="KW-0808">Transferase</keyword>
<keyword evidence="13" id="KW-1185">Reference proteome</keyword>
<feature type="region of interest" description="Disordered" evidence="10">
    <location>
        <begin position="1"/>
        <end position="64"/>
    </location>
</feature>
<dbReference type="EMBL" id="JABXBU010001863">
    <property type="protein sequence ID" value="KAF8782038.1"/>
    <property type="molecule type" value="Genomic_DNA"/>
</dbReference>
<dbReference type="PANTHER" id="PTHR47634">
    <property type="entry name" value="PROTEIN KINASE DOMAIN-CONTAINING PROTEIN-RELATED"/>
    <property type="match status" value="1"/>
</dbReference>
<dbReference type="GO" id="GO:0005634">
    <property type="term" value="C:nucleus"/>
    <property type="evidence" value="ECO:0007669"/>
    <property type="project" value="TreeGrafter"/>
</dbReference>
<evidence type="ECO:0000256" key="4">
    <source>
        <dbReference type="ARBA" id="ARBA00022741"/>
    </source>
</evidence>
<evidence type="ECO:0000256" key="5">
    <source>
        <dbReference type="ARBA" id="ARBA00022777"/>
    </source>
</evidence>
<feature type="region of interest" description="Disordered" evidence="10">
    <location>
        <begin position="305"/>
        <end position="332"/>
    </location>
</feature>
<evidence type="ECO:0000256" key="3">
    <source>
        <dbReference type="ARBA" id="ARBA00022679"/>
    </source>
</evidence>
<evidence type="ECO:0000259" key="11">
    <source>
        <dbReference type="PROSITE" id="PS50011"/>
    </source>
</evidence>
<dbReference type="PROSITE" id="PS00107">
    <property type="entry name" value="PROTEIN_KINASE_ATP"/>
    <property type="match status" value="1"/>
</dbReference>
<comment type="catalytic activity">
    <reaction evidence="8">
        <text>L-seryl-[protein] + ATP = O-phospho-L-seryl-[protein] + ADP + H(+)</text>
        <dbReference type="Rhea" id="RHEA:17989"/>
        <dbReference type="Rhea" id="RHEA-COMP:9863"/>
        <dbReference type="Rhea" id="RHEA-COMP:11604"/>
        <dbReference type="ChEBI" id="CHEBI:15378"/>
        <dbReference type="ChEBI" id="CHEBI:29999"/>
        <dbReference type="ChEBI" id="CHEBI:30616"/>
        <dbReference type="ChEBI" id="CHEBI:83421"/>
        <dbReference type="ChEBI" id="CHEBI:456216"/>
        <dbReference type="EC" id="2.7.11.1"/>
    </reaction>
</comment>
<sequence>MAIQAKKKRSKGPKSKLKSRPDNADSRKSSSARQSNYDMPYEDEDDEEIFGSDDDEQEDPQDYCKGGYHPVKIGDLFHSRYHVIRKLGWGHFSTVWLCWDLMGKRFVALKVVKSASHYTETALDEIKLLRSVRESDPNNCYREKVVQLLDDFKISGVNGTHVCMVFEVLGHNLLKLIIRSNYQGIPLPNVKSIIRQVIEGLDYLHRQCKIIHTDIKPENILIAVDESYVRKLAYEATQWQKMGIRPPGSLVSTAPKEFRGPNPNTKMSKNKKKKMRKKAKRQQELLEMQMQQLEELEMEENFNQDRIGDGDNAEGDGETVDNDSRCNGSSDDNCGQNICITKSSYGHSPGTSVSPSQEFCSPTHSENMPRIGSVERPRLSVSAEGLCNGHEDNLDEAYLSSKGRLERSESTLNPSSHQKSKEPEIRRVASCPENDKPMDHKPDPVHEVCDISVKIADLGNACWVHHHFTEDIQTRQYRCLEVLLGAGYGPPADIWSTACMAFELATGDYLFEPHSGEDYSRDEDHLAHIIELLGDIPKHIAFSGKYSREFFNKKGELRHITKLKPWGLYSVLIEKYEWDPSEARAFTEFLLPMLAFDPNERATAAECLKHPWLAS</sequence>
<dbReference type="FunFam" id="1.10.510.10:FF:000642">
    <property type="entry name" value="Serine/threonine-protein kinase srpk2"/>
    <property type="match status" value="1"/>
</dbReference>
<reference evidence="12" key="2">
    <citation type="submission" date="2020-06" db="EMBL/GenBank/DDBJ databases">
        <authorList>
            <person name="Sheffer M."/>
        </authorList>
    </citation>
    <scope>NUCLEOTIDE SEQUENCE</scope>
</reference>
<keyword evidence="2" id="KW-0723">Serine/threonine-protein kinase</keyword>
<dbReference type="GO" id="GO:0000245">
    <property type="term" value="P:spliceosomal complex assembly"/>
    <property type="evidence" value="ECO:0007669"/>
    <property type="project" value="TreeGrafter"/>
</dbReference>
<dbReference type="GO" id="GO:0005737">
    <property type="term" value="C:cytoplasm"/>
    <property type="evidence" value="ECO:0007669"/>
    <property type="project" value="TreeGrafter"/>
</dbReference>
<evidence type="ECO:0000256" key="10">
    <source>
        <dbReference type="SAM" id="MobiDB-lite"/>
    </source>
</evidence>
<organism evidence="12 13">
    <name type="scientific">Argiope bruennichi</name>
    <name type="common">Wasp spider</name>
    <name type="synonym">Aranea bruennichi</name>
    <dbReference type="NCBI Taxonomy" id="94029"/>
    <lineage>
        <taxon>Eukaryota</taxon>
        <taxon>Metazoa</taxon>
        <taxon>Ecdysozoa</taxon>
        <taxon>Arthropoda</taxon>
        <taxon>Chelicerata</taxon>
        <taxon>Arachnida</taxon>
        <taxon>Araneae</taxon>
        <taxon>Araneomorphae</taxon>
        <taxon>Entelegynae</taxon>
        <taxon>Araneoidea</taxon>
        <taxon>Araneidae</taxon>
        <taxon>Argiope</taxon>
    </lineage>
</organism>
<dbReference type="Pfam" id="PF00069">
    <property type="entry name" value="Pkinase"/>
    <property type="match status" value="2"/>
</dbReference>
<feature type="domain" description="Protein kinase" evidence="11">
    <location>
        <begin position="81"/>
        <end position="613"/>
    </location>
</feature>
<feature type="compositionally biased region" description="Polar residues" evidence="10">
    <location>
        <begin position="346"/>
        <end position="366"/>
    </location>
</feature>
<comment type="catalytic activity">
    <reaction evidence="7">
        <text>L-threonyl-[protein] + ATP = O-phospho-L-threonyl-[protein] + ADP + H(+)</text>
        <dbReference type="Rhea" id="RHEA:46608"/>
        <dbReference type="Rhea" id="RHEA-COMP:11060"/>
        <dbReference type="Rhea" id="RHEA-COMP:11605"/>
        <dbReference type="ChEBI" id="CHEBI:15378"/>
        <dbReference type="ChEBI" id="CHEBI:30013"/>
        <dbReference type="ChEBI" id="CHEBI:30616"/>
        <dbReference type="ChEBI" id="CHEBI:61977"/>
        <dbReference type="ChEBI" id="CHEBI:456216"/>
        <dbReference type="EC" id="2.7.11.1"/>
    </reaction>
</comment>
<dbReference type="GO" id="GO:0050684">
    <property type="term" value="P:regulation of mRNA processing"/>
    <property type="evidence" value="ECO:0007669"/>
    <property type="project" value="TreeGrafter"/>
</dbReference>